<feature type="transmembrane region" description="Helical" evidence="5">
    <location>
        <begin position="111"/>
        <end position="131"/>
    </location>
</feature>
<feature type="transmembrane region" description="Helical" evidence="5">
    <location>
        <begin position="187"/>
        <end position="207"/>
    </location>
</feature>
<reference evidence="7" key="2">
    <citation type="submission" date="2015-01" db="EMBL/GenBank/DDBJ databases">
        <title>Evolutionary Origins and Diversification of the Mycorrhizal Mutualists.</title>
        <authorList>
            <consortium name="DOE Joint Genome Institute"/>
            <consortium name="Mycorrhizal Genomics Consortium"/>
            <person name="Kohler A."/>
            <person name="Kuo A."/>
            <person name="Nagy L.G."/>
            <person name="Floudas D."/>
            <person name="Copeland A."/>
            <person name="Barry K.W."/>
            <person name="Cichocki N."/>
            <person name="Veneault-Fourrey C."/>
            <person name="LaButti K."/>
            <person name="Lindquist E.A."/>
            <person name="Lipzen A."/>
            <person name="Lundell T."/>
            <person name="Morin E."/>
            <person name="Murat C."/>
            <person name="Riley R."/>
            <person name="Ohm R."/>
            <person name="Sun H."/>
            <person name="Tunlid A."/>
            <person name="Henrissat B."/>
            <person name="Grigoriev I.V."/>
            <person name="Hibbett D.S."/>
            <person name="Martin F."/>
        </authorList>
    </citation>
    <scope>NUCLEOTIDE SEQUENCE [LARGE SCALE GENOMIC DNA]</scope>
    <source>
        <strain evidence="7">Ve08.2h10</strain>
    </source>
</reference>
<evidence type="ECO:0000256" key="2">
    <source>
        <dbReference type="ARBA" id="ARBA00022692"/>
    </source>
</evidence>
<dbReference type="Gene3D" id="1.20.1070.10">
    <property type="entry name" value="Rhodopsin 7-helix transmembrane proteins"/>
    <property type="match status" value="1"/>
</dbReference>
<evidence type="ECO:0000313" key="6">
    <source>
        <dbReference type="EMBL" id="KIK96011.1"/>
    </source>
</evidence>
<feature type="transmembrane region" description="Helical" evidence="5">
    <location>
        <begin position="20"/>
        <end position="44"/>
    </location>
</feature>
<dbReference type="PANTHER" id="PTHR23112:SF37">
    <property type="entry name" value="G PROTEIN-COUPLED RECEPTOR GPR1"/>
    <property type="match status" value="1"/>
</dbReference>
<evidence type="ECO:0000313" key="7">
    <source>
        <dbReference type="Proteomes" id="UP000054538"/>
    </source>
</evidence>
<dbReference type="HOGENOM" id="CLU_027149_0_3_1"/>
<evidence type="ECO:0008006" key="8">
    <source>
        <dbReference type="Google" id="ProtNLM"/>
    </source>
</evidence>
<dbReference type="Proteomes" id="UP000054538">
    <property type="component" value="Unassembled WGS sequence"/>
</dbReference>
<evidence type="ECO:0000256" key="3">
    <source>
        <dbReference type="ARBA" id="ARBA00022989"/>
    </source>
</evidence>
<keyword evidence="7" id="KW-1185">Reference proteome</keyword>
<dbReference type="InParanoid" id="A0A0D0DZL1"/>
<sequence>MDNSASPGDPDSLDFGTRVGMIFVVQAAAMSALAVSALLAYITYSAATIHRNASRRWSTDTHIHYYFLNLMVCDLMQAIGGLLNIKWISEARVYPSPTCTVQGLFKQVGDVGVALSTMAIALYTLQVLVFHFNSSPKFALVVLAVIWVITALLVAIPNAIQHGLYNPTGQWCWINERRSEQIGLEYLWMWIAAFLHIVVYVFLALVLKRVIIIDGHRLRWPRGGRERQRSFLSSTNYDPEPRRDEGIIAFQLLFYPAVYIIVVLPISAARFSSFNGNYVPFPVTAVADTLFALDGLLNVALYSLTRPKLIPRRPARDRTVILSPVTPGTQLARIYRTPILAPDLSWDPKAGRASSDYVWQGPLGSPDQRY</sequence>
<keyword evidence="2 5" id="KW-0812">Transmembrane</keyword>
<accession>A0A0D0DZL1</accession>
<reference evidence="6 7" key="1">
    <citation type="submission" date="2014-04" db="EMBL/GenBank/DDBJ databases">
        <authorList>
            <consortium name="DOE Joint Genome Institute"/>
            <person name="Kuo A."/>
            <person name="Kohler A."/>
            <person name="Jargeat P."/>
            <person name="Nagy L.G."/>
            <person name="Floudas D."/>
            <person name="Copeland A."/>
            <person name="Barry K.W."/>
            <person name="Cichocki N."/>
            <person name="Veneault-Fourrey C."/>
            <person name="LaButti K."/>
            <person name="Lindquist E.A."/>
            <person name="Lipzen A."/>
            <person name="Lundell T."/>
            <person name="Morin E."/>
            <person name="Murat C."/>
            <person name="Sun H."/>
            <person name="Tunlid A."/>
            <person name="Henrissat B."/>
            <person name="Grigoriev I.V."/>
            <person name="Hibbett D.S."/>
            <person name="Martin F."/>
            <person name="Nordberg H.P."/>
            <person name="Cantor M.N."/>
            <person name="Hua S.X."/>
        </authorList>
    </citation>
    <scope>NUCLEOTIDE SEQUENCE [LARGE SCALE GENOMIC DNA]</scope>
    <source>
        <strain evidence="6 7">Ve08.2h10</strain>
    </source>
</reference>
<dbReference type="OrthoDB" id="100006at2759"/>
<comment type="subcellular location">
    <subcellularLocation>
        <location evidence="1">Membrane</location>
        <topology evidence="1">Multi-pass membrane protein</topology>
    </subcellularLocation>
</comment>
<name>A0A0D0DZL1_9AGAM</name>
<dbReference type="AlphaFoldDB" id="A0A0D0DZL1"/>
<evidence type="ECO:0000256" key="1">
    <source>
        <dbReference type="ARBA" id="ARBA00004141"/>
    </source>
</evidence>
<evidence type="ECO:0000256" key="4">
    <source>
        <dbReference type="ARBA" id="ARBA00023136"/>
    </source>
</evidence>
<feature type="transmembrane region" description="Helical" evidence="5">
    <location>
        <begin position="138"/>
        <end position="160"/>
    </location>
</feature>
<feature type="transmembrane region" description="Helical" evidence="5">
    <location>
        <begin position="65"/>
        <end position="85"/>
    </location>
</feature>
<protein>
    <recommendedName>
        <fullName evidence="8">Glucose receptor Git3 N-terminal domain-containing protein</fullName>
    </recommendedName>
</protein>
<dbReference type="GO" id="GO:0007189">
    <property type="term" value="P:adenylate cyclase-activating G protein-coupled receptor signaling pathway"/>
    <property type="evidence" value="ECO:0007669"/>
    <property type="project" value="TreeGrafter"/>
</dbReference>
<dbReference type="PANTHER" id="PTHR23112">
    <property type="entry name" value="G PROTEIN-COUPLED RECEPTOR 157-RELATED"/>
    <property type="match status" value="1"/>
</dbReference>
<dbReference type="EMBL" id="KN825009">
    <property type="protein sequence ID" value="KIK96011.1"/>
    <property type="molecule type" value="Genomic_DNA"/>
</dbReference>
<feature type="transmembrane region" description="Helical" evidence="5">
    <location>
        <begin position="283"/>
        <end position="304"/>
    </location>
</feature>
<organism evidence="6 7">
    <name type="scientific">Paxillus rubicundulus Ve08.2h10</name>
    <dbReference type="NCBI Taxonomy" id="930991"/>
    <lineage>
        <taxon>Eukaryota</taxon>
        <taxon>Fungi</taxon>
        <taxon>Dikarya</taxon>
        <taxon>Basidiomycota</taxon>
        <taxon>Agaricomycotina</taxon>
        <taxon>Agaricomycetes</taxon>
        <taxon>Agaricomycetidae</taxon>
        <taxon>Boletales</taxon>
        <taxon>Paxilineae</taxon>
        <taxon>Paxillaceae</taxon>
        <taxon>Paxillus</taxon>
    </lineage>
</organism>
<dbReference type="STRING" id="930991.A0A0D0DZL1"/>
<keyword evidence="3 5" id="KW-1133">Transmembrane helix</keyword>
<dbReference type="GO" id="GO:0005886">
    <property type="term" value="C:plasma membrane"/>
    <property type="evidence" value="ECO:0007669"/>
    <property type="project" value="TreeGrafter"/>
</dbReference>
<proteinExistence type="predicted"/>
<gene>
    <name evidence="6" type="ORF">PAXRUDRAFT_139473</name>
</gene>
<evidence type="ECO:0000256" key="5">
    <source>
        <dbReference type="SAM" id="Phobius"/>
    </source>
</evidence>
<dbReference type="GO" id="GO:0004930">
    <property type="term" value="F:G protein-coupled receptor activity"/>
    <property type="evidence" value="ECO:0007669"/>
    <property type="project" value="TreeGrafter"/>
</dbReference>
<feature type="transmembrane region" description="Helical" evidence="5">
    <location>
        <begin position="252"/>
        <end position="271"/>
    </location>
</feature>
<dbReference type="SUPFAM" id="SSF81321">
    <property type="entry name" value="Family A G protein-coupled receptor-like"/>
    <property type="match status" value="1"/>
</dbReference>
<keyword evidence="4 5" id="KW-0472">Membrane</keyword>